<feature type="transmembrane region" description="Helical" evidence="1">
    <location>
        <begin position="205"/>
        <end position="230"/>
    </location>
</feature>
<dbReference type="InParanoid" id="A0A0D2BBF2"/>
<keyword evidence="1" id="KW-0812">Transmembrane</keyword>
<feature type="transmembrane region" description="Helical" evidence="1">
    <location>
        <begin position="492"/>
        <end position="514"/>
    </location>
</feature>
<evidence type="ECO:0000256" key="1">
    <source>
        <dbReference type="SAM" id="Phobius"/>
    </source>
</evidence>
<sequence>MDDSTIEYRPKMSSSTYDSSIGPVPVATGYDQKQSGFWVNVSEKQLMAMSSTTSLTNSSYARKPIRQRGQPRTVAPPFWWSPKAWFKHEYLSWRFYVWIYAALAALVVVIHVVALGSVAATHPFDNSGRATVTEGSCDRIIKTSRYAHWFTSVFGTGYLSASAYVMYCLTGPTRQEIDRAHARNKWLDIGVLSLRNVFAVSRKRAILFLLLGLTSPLVQFFYNAMIFITYSVNSYDVFVATESFLTTTNVTIDLSPNATTAQLLDEQYSGLINYMHEQMLNGQLQQLSPADCVDEFAVPLQSSHGNVILITNKTSSGNALLDYINQDTAMFDVIDMYHASVPTEDADSSGEQYMWICDQRTAQSNESCMYEINNIKGNIRNWTVSDGNRTVDYCLVQKTPEHCKLQVSLSMSLICVLTISFKVVVMFAVAIFVNETPLMTTGDAIETFMKDPDPYTQGMCMASKKMIEMHPYHWPKYPVFVRLKKWRWAHGIHTRVAFFCLSMVIALCLNAALFCTVRNSITIPNFFSLGIGQINRNFFIGWAHRDPKYFVQAVFLANVGHGVFGVLYIIYNNVFYAMTFSWEWARYATHRKGLRVSEAPRGEQRTVYFFLMPLKLAIPIMLFSSGIHTLISNTLFIVDVETYGWDSTTTQFVRTTAFDFTTTCFSPLGNALLIIAGALMISYLLCCSATELKSAMPVTSTCSAAISAACHPDENEPDDFYLRKVTWGVTSVHNGIGHCTFSCLDVEKPNENTPYA</sequence>
<dbReference type="GeneID" id="27308573"/>
<dbReference type="Proteomes" id="UP000053259">
    <property type="component" value="Unassembled WGS sequence"/>
</dbReference>
<evidence type="ECO:0000313" key="4">
    <source>
        <dbReference type="Proteomes" id="UP000053259"/>
    </source>
</evidence>
<accession>A0A0D2BBF2</accession>
<dbReference type="EMBL" id="KN847530">
    <property type="protein sequence ID" value="KIW08644.1"/>
    <property type="molecule type" value="Genomic_DNA"/>
</dbReference>
<dbReference type="AlphaFoldDB" id="A0A0D2BBF2"/>
<dbReference type="HOGENOM" id="CLU_010112_0_0_1"/>
<protein>
    <recommendedName>
        <fullName evidence="2">DUF6536 domain-containing protein</fullName>
    </recommendedName>
</protein>
<name>A0A0D2BBF2_9PEZI</name>
<dbReference type="OrthoDB" id="5429634at2759"/>
<dbReference type="PANTHER" id="PTHR35395:SF1">
    <property type="entry name" value="DUF6536 DOMAIN-CONTAINING PROTEIN"/>
    <property type="match status" value="1"/>
</dbReference>
<keyword evidence="4" id="KW-1185">Reference proteome</keyword>
<dbReference type="STRING" id="253628.A0A0D2BBF2"/>
<dbReference type="VEuPathDB" id="FungiDB:PV09_00600"/>
<feature type="transmembrane region" description="Helical" evidence="1">
    <location>
        <begin position="668"/>
        <end position="686"/>
    </location>
</feature>
<dbReference type="PANTHER" id="PTHR35395">
    <property type="entry name" value="DUF6536 DOMAIN-CONTAINING PROTEIN"/>
    <property type="match status" value="1"/>
</dbReference>
<feature type="transmembrane region" description="Helical" evidence="1">
    <location>
        <begin position="95"/>
        <end position="119"/>
    </location>
</feature>
<dbReference type="RefSeq" id="XP_016218513.1">
    <property type="nucleotide sequence ID" value="XM_016353360.1"/>
</dbReference>
<feature type="transmembrane region" description="Helical" evidence="1">
    <location>
        <begin position="607"/>
        <end position="631"/>
    </location>
</feature>
<evidence type="ECO:0000259" key="2">
    <source>
        <dbReference type="Pfam" id="PF20163"/>
    </source>
</evidence>
<evidence type="ECO:0000313" key="3">
    <source>
        <dbReference type="EMBL" id="KIW08644.1"/>
    </source>
</evidence>
<feature type="domain" description="DUF6536" evidence="2">
    <location>
        <begin position="93"/>
        <end position="245"/>
    </location>
</feature>
<keyword evidence="1" id="KW-1133">Transmembrane helix</keyword>
<dbReference type="InterPro" id="IPR046623">
    <property type="entry name" value="DUF6536"/>
</dbReference>
<feature type="transmembrane region" description="Helical" evidence="1">
    <location>
        <begin position="549"/>
        <end position="571"/>
    </location>
</feature>
<organism evidence="3 4">
    <name type="scientific">Verruconis gallopava</name>
    <dbReference type="NCBI Taxonomy" id="253628"/>
    <lineage>
        <taxon>Eukaryota</taxon>
        <taxon>Fungi</taxon>
        <taxon>Dikarya</taxon>
        <taxon>Ascomycota</taxon>
        <taxon>Pezizomycotina</taxon>
        <taxon>Dothideomycetes</taxon>
        <taxon>Pleosporomycetidae</taxon>
        <taxon>Venturiales</taxon>
        <taxon>Sympoventuriaceae</taxon>
        <taxon>Verruconis</taxon>
    </lineage>
</organism>
<keyword evidence="1" id="KW-0472">Membrane</keyword>
<gene>
    <name evidence="3" type="ORF">PV09_00600</name>
</gene>
<feature type="transmembrane region" description="Helical" evidence="1">
    <location>
        <begin position="149"/>
        <end position="169"/>
    </location>
</feature>
<feature type="transmembrane region" description="Helical" evidence="1">
    <location>
        <begin position="409"/>
        <end position="433"/>
    </location>
</feature>
<reference evidence="3 4" key="1">
    <citation type="submission" date="2015-01" db="EMBL/GenBank/DDBJ databases">
        <title>The Genome Sequence of Ochroconis gallopava CBS43764.</title>
        <authorList>
            <consortium name="The Broad Institute Genomics Platform"/>
            <person name="Cuomo C."/>
            <person name="de Hoog S."/>
            <person name="Gorbushina A."/>
            <person name="Stielow B."/>
            <person name="Teixiera M."/>
            <person name="Abouelleil A."/>
            <person name="Chapman S.B."/>
            <person name="Priest M."/>
            <person name="Young S.K."/>
            <person name="Wortman J."/>
            <person name="Nusbaum C."/>
            <person name="Birren B."/>
        </authorList>
    </citation>
    <scope>NUCLEOTIDE SEQUENCE [LARGE SCALE GENOMIC DNA]</scope>
    <source>
        <strain evidence="3 4">CBS 43764</strain>
    </source>
</reference>
<dbReference type="Pfam" id="PF20163">
    <property type="entry name" value="DUF6536"/>
    <property type="match status" value="1"/>
</dbReference>
<proteinExistence type="predicted"/>